<dbReference type="Gene3D" id="3.40.50.10260">
    <property type="entry name" value="YjeF N-terminal domain"/>
    <property type="match status" value="1"/>
</dbReference>
<evidence type="ECO:0000256" key="14">
    <source>
        <dbReference type="ARBA" id="ARBA00025153"/>
    </source>
</evidence>
<comment type="cofactor">
    <cofactor evidence="17">
        <name>Mg(2+)</name>
        <dbReference type="ChEBI" id="CHEBI:18420"/>
    </cofactor>
</comment>
<dbReference type="InterPro" id="IPR017953">
    <property type="entry name" value="Carbohydrate_kinase_pred_CS"/>
</dbReference>
<keyword evidence="12 17" id="KW-0456">Lyase</keyword>
<dbReference type="Pfam" id="PF03853">
    <property type="entry name" value="YjeF_N"/>
    <property type="match status" value="1"/>
</dbReference>
<dbReference type="RefSeq" id="WP_193954369.1">
    <property type="nucleotide sequence ID" value="NZ_JADEYS010000017.1"/>
</dbReference>
<dbReference type="HAMAP" id="MF_01966">
    <property type="entry name" value="NADHX_epimerase"/>
    <property type="match status" value="1"/>
</dbReference>
<dbReference type="PANTHER" id="PTHR12592:SF0">
    <property type="entry name" value="ATP-DEPENDENT (S)-NAD(P)H-HYDRATE DEHYDRATASE"/>
    <property type="match status" value="1"/>
</dbReference>
<dbReference type="InterPro" id="IPR029056">
    <property type="entry name" value="Ribokinase-like"/>
</dbReference>
<feature type="binding site" evidence="17">
    <location>
        <position position="444"/>
    </location>
    <ligand>
        <name>(6S)-NADPHX</name>
        <dbReference type="ChEBI" id="CHEBI:64076"/>
    </ligand>
</feature>
<evidence type="ECO:0000256" key="9">
    <source>
        <dbReference type="ARBA" id="ARBA00022958"/>
    </source>
</evidence>
<feature type="domain" description="YjeF N-terminal" evidence="21">
    <location>
        <begin position="18"/>
        <end position="223"/>
    </location>
</feature>
<evidence type="ECO:0000259" key="20">
    <source>
        <dbReference type="PROSITE" id="PS51383"/>
    </source>
</evidence>
<evidence type="ECO:0000256" key="4">
    <source>
        <dbReference type="ARBA" id="ARBA00009524"/>
    </source>
</evidence>
<evidence type="ECO:0000256" key="11">
    <source>
        <dbReference type="ARBA" id="ARBA00023235"/>
    </source>
</evidence>
<dbReference type="AlphaFoldDB" id="A0A8J7JZD7"/>
<dbReference type="PIRSF" id="PIRSF017184">
    <property type="entry name" value="Nnr"/>
    <property type="match status" value="1"/>
</dbReference>
<dbReference type="GO" id="GO:0046496">
    <property type="term" value="P:nicotinamide nucleotide metabolic process"/>
    <property type="evidence" value="ECO:0007669"/>
    <property type="project" value="UniProtKB-UniRule"/>
</dbReference>
<dbReference type="EMBL" id="JADEYS010000017">
    <property type="protein sequence ID" value="MBE9398673.1"/>
    <property type="molecule type" value="Genomic_DNA"/>
</dbReference>
<comment type="catalytic activity">
    <reaction evidence="16 17 19">
        <text>(6S)-NADPHX + ADP = AMP + phosphate + NADPH + H(+)</text>
        <dbReference type="Rhea" id="RHEA:32235"/>
        <dbReference type="ChEBI" id="CHEBI:15378"/>
        <dbReference type="ChEBI" id="CHEBI:43474"/>
        <dbReference type="ChEBI" id="CHEBI:57783"/>
        <dbReference type="ChEBI" id="CHEBI:64076"/>
        <dbReference type="ChEBI" id="CHEBI:456215"/>
        <dbReference type="ChEBI" id="CHEBI:456216"/>
        <dbReference type="EC" id="4.2.1.136"/>
    </reaction>
</comment>
<sequence>MSLDRTKLPATLYTADQCRALDRTAIEQFAIPGFKLMQRAGHAAFVVLHERWSDMRQLTVLCGGGNNGGDGFVMAVLAQAKGIAVQVICLGDEGFADRLRGEALEAWQWMRAQGIEVEHFRPGMSFTGDVVVDAMLGTGLGGEVRGQARQAIDQLNRSGKPVLAVDIPSGLCSDTGAALGSAVCAECTITFIGVKQGLLTHEAVDHVGQLYFDSLKLPEDVYELVPVSAFRTADIDREELLPARARSAHKGTNGRILIVGGDLGMGGAALMAAESAARTGAGLITLATRPEHVAAALVRVPEVMTHGISSAGQLEPLLDVADVIVVGPGLGRGAWGQQMLQRILATKTPLVMDADALNLICQWGIERYRRDNWILTPHPGEAGRLLERSVAQLQQNRFQAVTQLQDACGGSVILKGAGTLVTDGDALYLCDKGNPGMAAGGMGDVLSGIIGALWAQGLQSVDAARMGVYLHAVAADRVAGRQGERGMMATDLIGCLPQVINGQQCINGN</sequence>
<dbReference type="SUPFAM" id="SSF64153">
    <property type="entry name" value="YjeF N-terminal domain-like"/>
    <property type="match status" value="1"/>
</dbReference>
<dbReference type="PROSITE" id="PS01050">
    <property type="entry name" value="YJEF_C_2"/>
    <property type="match status" value="1"/>
</dbReference>
<comment type="cofactor">
    <cofactor evidence="18 19">
        <name>K(+)</name>
        <dbReference type="ChEBI" id="CHEBI:29103"/>
    </cofactor>
    <text evidence="18 19">Binds 1 potassium ion per subunit.</text>
</comment>
<dbReference type="Pfam" id="PF01256">
    <property type="entry name" value="Carb_kinase"/>
    <property type="match status" value="1"/>
</dbReference>
<comment type="caution">
    <text evidence="18">Lacks conserved residue(s) required for the propagation of feature annotation.</text>
</comment>
<dbReference type="SUPFAM" id="SSF53613">
    <property type="entry name" value="Ribokinase-like"/>
    <property type="match status" value="1"/>
</dbReference>
<comment type="caution">
    <text evidence="22">The sequence shown here is derived from an EMBL/GenBank/DDBJ whole genome shotgun (WGS) entry which is preliminary data.</text>
</comment>
<dbReference type="InterPro" id="IPR030677">
    <property type="entry name" value="Nnr"/>
</dbReference>
<dbReference type="NCBIfam" id="TIGR00197">
    <property type="entry name" value="yjeF_nterm"/>
    <property type="match status" value="1"/>
</dbReference>
<dbReference type="EC" id="4.2.1.136" evidence="19"/>
<gene>
    <name evidence="18" type="primary">nnrE</name>
    <name evidence="17" type="synonym">nnrD</name>
    <name evidence="22" type="ORF">IOQ59_15550</name>
</gene>
<feature type="domain" description="YjeF C-terminal" evidence="20">
    <location>
        <begin position="233"/>
        <end position="503"/>
    </location>
</feature>
<comment type="similarity">
    <text evidence="3 19">In the N-terminal section; belongs to the NnrE/AIBP family.</text>
</comment>
<dbReference type="PANTHER" id="PTHR12592">
    <property type="entry name" value="ATP-DEPENDENT (S)-NAD(P)H-HYDRATE DEHYDRATASE FAMILY MEMBER"/>
    <property type="match status" value="1"/>
</dbReference>
<keyword evidence="6 17" id="KW-0547">Nucleotide-binding</keyword>
<organism evidence="22 23">
    <name type="scientific">Pontibacterium sinense</name>
    <dbReference type="NCBI Taxonomy" id="2781979"/>
    <lineage>
        <taxon>Bacteria</taxon>
        <taxon>Pseudomonadati</taxon>
        <taxon>Pseudomonadota</taxon>
        <taxon>Gammaproteobacteria</taxon>
        <taxon>Oceanospirillales</taxon>
        <taxon>Oceanospirillaceae</taxon>
        <taxon>Pontibacterium</taxon>
    </lineage>
</organism>
<dbReference type="EC" id="5.1.99.6" evidence="19"/>
<dbReference type="GO" id="GO:0046872">
    <property type="term" value="F:metal ion binding"/>
    <property type="evidence" value="ECO:0007669"/>
    <property type="project" value="UniProtKB-UniRule"/>
</dbReference>
<dbReference type="HAMAP" id="MF_01965">
    <property type="entry name" value="NADHX_dehydratase"/>
    <property type="match status" value="1"/>
</dbReference>
<dbReference type="GO" id="GO:0110051">
    <property type="term" value="P:metabolite repair"/>
    <property type="evidence" value="ECO:0007669"/>
    <property type="project" value="TreeGrafter"/>
</dbReference>
<feature type="binding site" evidence="17">
    <location>
        <position position="443"/>
    </location>
    <ligand>
        <name>AMP</name>
        <dbReference type="ChEBI" id="CHEBI:456215"/>
    </ligand>
</feature>
<dbReference type="NCBIfam" id="TIGR00196">
    <property type="entry name" value="yjeF_cterm"/>
    <property type="match status" value="1"/>
</dbReference>
<dbReference type="InterPro" id="IPR000631">
    <property type="entry name" value="CARKD"/>
</dbReference>
<dbReference type="InterPro" id="IPR004443">
    <property type="entry name" value="YjeF_N_dom"/>
</dbReference>
<proteinExistence type="inferred from homology"/>
<evidence type="ECO:0000256" key="8">
    <source>
        <dbReference type="ARBA" id="ARBA00022857"/>
    </source>
</evidence>
<dbReference type="PROSITE" id="PS51385">
    <property type="entry name" value="YJEF_N"/>
    <property type="match status" value="1"/>
</dbReference>
<feature type="binding site" evidence="18">
    <location>
        <position position="133"/>
    </location>
    <ligand>
        <name>K(+)</name>
        <dbReference type="ChEBI" id="CHEBI:29103"/>
    </ligand>
</feature>
<dbReference type="InterPro" id="IPR036652">
    <property type="entry name" value="YjeF_N_dom_sf"/>
</dbReference>
<evidence type="ECO:0000256" key="17">
    <source>
        <dbReference type="HAMAP-Rule" id="MF_01965"/>
    </source>
</evidence>
<evidence type="ECO:0000256" key="10">
    <source>
        <dbReference type="ARBA" id="ARBA00023027"/>
    </source>
</evidence>
<dbReference type="GO" id="GO:0052855">
    <property type="term" value="F:ADP-dependent NAD(P)H-hydrate dehydratase activity"/>
    <property type="evidence" value="ECO:0007669"/>
    <property type="project" value="UniProtKB-UniRule"/>
</dbReference>
<feature type="binding site" evidence="18">
    <location>
        <begin position="137"/>
        <end position="143"/>
    </location>
    <ligand>
        <name>(6S)-NADPHX</name>
        <dbReference type="ChEBI" id="CHEBI:64076"/>
    </ligand>
</feature>
<reference evidence="22" key="1">
    <citation type="submission" date="2020-10" db="EMBL/GenBank/DDBJ databases">
        <title>Bacterium isolated from coastal waters sediment.</title>
        <authorList>
            <person name="Chen R.-J."/>
            <person name="Lu D.-C."/>
            <person name="Zhu K.-L."/>
            <person name="Du Z.-J."/>
        </authorList>
    </citation>
    <scope>NUCLEOTIDE SEQUENCE</scope>
    <source>
        <strain evidence="22">N1Y112</strain>
    </source>
</reference>
<evidence type="ECO:0000256" key="2">
    <source>
        <dbReference type="ARBA" id="ARBA00000909"/>
    </source>
</evidence>
<comment type="subunit">
    <text evidence="17">Homotetramer.</text>
</comment>
<keyword evidence="10 17" id="KW-0520">NAD</keyword>
<evidence type="ECO:0000313" key="22">
    <source>
        <dbReference type="EMBL" id="MBE9398673.1"/>
    </source>
</evidence>
<keyword evidence="13" id="KW-0511">Multifunctional enzyme</keyword>
<comment type="catalytic activity">
    <reaction evidence="2 18 19">
        <text>(6R)-NADPHX = (6S)-NADPHX</text>
        <dbReference type="Rhea" id="RHEA:32227"/>
        <dbReference type="ChEBI" id="CHEBI:64076"/>
        <dbReference type="ChEBI" id="CHEBI:64077"/>
        <dbReference type="EC" id="5.1.99.6"/>
    </reaction>
</comment>
<keyword evidence="9 18" id="KW-0630">Potassium</keyword>
<comment type="function">
    <text evidence="17">Catalyzes the dehydration of the S-form of NAD(P)HX at the expense of ADP, which is converted to AMP. Together with NAD(P)HX epimerase, which catalyzes the epimerization of the S- and R-forms, the enzyme allows the repair of both epimers of NAD(P)HX, a damaged form of NAD(P)H that is a result of enzymatic or heat-dependent hydration.</text>
</comment>
<evidence type="ECO:0000256" key="18">
    <source>
        <dbReference type="HAMAP-Rule" id="MF_01966"/>
    </source>
</evidence>
<evidence type="ECO:0000259" key="21">
    <source>
        <dbReference type="PROSITE" id="PS51385"/>
    </source>
</evidence>
<keyword evidence="5 18" id="KW-0479">Metal-binding</keyword>
<evidence type="ECO:0000256" key="15">
    <source>
        <dbReference type="ARBA" id="ARBA00048238"/>
    </source>
</evidence>
<evidence type="ECO:0000256" key="19">
    <source>
        <dbReference type="PIRNR" id="PIRNR017184"/>
    </source>
</evidence>
<evidence type="ECO:0000256" key="6">
    <source>
        <dbReference type="ARBA" id="ARBA00022741"/>
    </source>
</evidence>
<comment type="function">
    <text evidence="14 19">Bifunctional enzyme that catalyzes the epimerization of the S- and R-forms of NAD(P)HX and the dehydration of the S-form of NAD(P)HX at the expense of ADP, which is converted to AMP. This allows the repair of both epimers of NAD(P)HX, a damaged form of NAD(P)H that is a result of enzymatic or heat-dependent hydration.</text>
</comment>
<comment type="catalytic activity">
    <reaction evidence="1 18 19">
        <text>(6R)-NADHX = (6S)-NADHX</text>
        <dbReference type="Rhea" id="RHEA:32215"/>
        <dbReference type="ChEBI" id="CHEBI:64074"/>
        <dbReference type="ChEBI" id="CHEBI:64075"/>
        <dbReference type="EC" id="5.1.99.6"/>
    </reaction>
</comment>
<keyword evidence="7 17" id="KW-0067">ATP-binding</keyword>
<evidence type="ECO:0000256" key="16">
    <source>
        <dbReference type="ARBA" id="ARBA00049209"/>
    </source>
</evidence>
<feature type="binding site" evidence="18">
    <location>
        <begin position="66"/>
        <end position="70"/>
    </location>
    <ligand>
        <name>(6S)-NADPHX</name>
        <dbReference type="ChEBI" id="CHEBI:64076"/>
    </ligand>
</feature>
<feature type="binding site" evidence="17">
    <location>
        <begin position="415"/>
        <end position="419"/>
    </location>
    <ligand>
        <name>AMP</name>
        <dbReference type="ChEBI" id="CHEBI:456215"/>
    </ligand>
</feature>
<feature type="binding site" evidence="18">
    <location>
        <position position="67"/>
    </location>
    <ligand>
        <name>K(+)</name>
        <dbReference type="ChEBI" id="CHEBI:29103"/>
    </ligand>
</feature>
<evidence type="ECO:0000256" key="5">
    <source>
        <dbReference type="ARBA" id="ARBA00022723"/>
    </source>
</evidence>
<keyword evidence="11 18" id="KW-0413">Isomerase</keyword>
<comment type="similarity">
    <text evidence="4 19">In the C-terminal section; belongs to the NnrD/CARKD family.</text>
</comment>
<accession>A0A8J7JZD7</accession>
<evidence type="ECO:0000256" key="1">
    <source>
        <dbReference type="ARBA" id="ARBA00000013"/>
    </source>
</evidence>
<feature type="binding site" evidence="17">
    <location>
        <position position="378"/>
    </location>
    <ligand>
        <name>(6S)-NADPHX</name>
        <dbReference type="ChEBI" id="CHEBI:64076"/>
    </ligand>
</feature>
<evidence type="ECO:0000256" key="3">
    <source>
        <dbReference type="ARBA" id="ARBA00006001"/>
    </source>
</evidence>
<feature type="binding site" evidence="17">
    <location>
        <position position="329"/>
    </location>
    <ligand>
        <name>(6S)-NADPHX</name>
        <dbReference type="ChEBI" id="CHEBI:64076"/>
    </ligand>
</feature>
<dbReference type="GO" id="GO:0052856">
    <property type="term" value="F:NAD(P)HX epimerase activity"/>
    <property type="evidence" value="ECO:0007669"/>
    <property type="project" value="UniProtKB-UniRule"/>
</dbReference>
<evidence type="ECO:0000256" key="7">
    <source>
        <dbReference type="ARBA" id="ARBA00022840"/>
    </source>
</evidence>
<feature type="binding site" evidence="18">
    <location>
        <position position="166"/>
    </location>
    <ligand>
        <name>(6S)-NADPHX</name>
        <dbReference type="ChEBI" id="CHEBI:64076"/>
    </ligand>
</feature>
<name>A0A8J7JZD7_9GAMM</name>
<comment type="similarity">
    <text evidence="17">Belongs to the NnrD/CARKD family.</text>
</comment>
<comment type="catalytic activity">
    <reaction evidence="15 17 19">
        <text>(6S)-NADHX + ADP = AMP + phosphate + NADH + H(+)</text>
        <dbReference type="Rhea" id="RHEA:32223"/>
        <dbReference type="ChEBI" id="CHEBI:15378"/>
        <dbReference type="ChEBI" id="CHEBI:43474"/>
        <dbReference type="ChEBI" id="CHEBI:57945"/>
        <dbReference type="ChEBI" id="CHEBI:64074"/>
        <dbReference type="ChEBI" id="CHEBI:456215"/>
        <dbReference type="ChEBI" id="CHEBI:456216"/>
        <dbReference type="EC" id="4.2.1.136"/>
    </reaction>
</comment>
<dbReference type="GO" id="GO:0005524">
    <property type="term" value="F:ATP binding"/>
    <property type="evidence" value="ECO:0007669"/>
    <property type="project" value="UniProtKB-UniRule"/>
</dbReference>
<comment type="similarity">
    <text evidence="18">Belongs to the NnrE/AIBP family.</text>
</comment>
<dbReference type="PROSITE" id="PS51383">
    <property type="entry name" value="YJEF_C_3"/>
    <property type="match status" value="1"/>
</dbReference>
<evidence type="ECO:0000313" key="23">
    <source>
        <dbReference type="Proteomes" id="UP000640333"/>
    </source>
</evidence>
<feature type="binding site" evidence="18">
    <location>
        <position position="169"/>
    </location>
    <ligand>
        <name>K(+)</name>
        <dbReference type="ChEBI" id="CHEBI:29103"/>
    </ligand>
</feature>
<keyword evidence="8 17" id="KW-0521">NADP</keyword>
<dbReference type="CDD" id="cd01171">
    <property type="entry name" value="YXKO-related"/>
    <property type="match status" value="1"/>
</dbReference>
<comment type="function">
    <text evidence="18">Catalyzes the epimerization of the S- and R-forms of NAD(P)HX, a damaged form of NAD(P)H that is a result of enzymatic or heat-dependent hydration. This is a prerequisite for the S-specific NAD(P)H-hydrate dehydratase to allow the repair of both epimers of NAD(P)HX.</text>
</comment>
<evidence type="ECO:0000256" key="12">
    <source>
        <dbReference type="ARBA" id="ARBA00023239"/>
    </source>
</evidence>
<keyword evidence="23" id="KW-1185">Reference proteome</keyword>
<protein>
    <recommendedName>
        <fullName evidence="19">Bifunctional NAD(P)H-hydrate repair enzyme</fullName>
    </recommendedName>
    <alternativeName>
        <fullName evidence="19">Nicotinamide nucleotide repair protein</fullName>
    </alternativeName>
    <domain>
        <recommendedName>
            <fullName evidence="19">ADP-dependent (S)-NAD(P)H-hydrate dehydratase</fullName>
            <ecNumber evidence="19">4.2.1.136</ecNumber>
        </recommendedName>
        <alternativeName>
            <fullName evidence="19">ADP-dependent NAD(P)HX dehydratase</fullName>
        </alternativeName>
    </domain>
    <domain>
        <recommendedName>
            <fullName evidence="19">NAD(P)H-hydrate epimerase</fullName>
            <ecNumber evidence="19">5.1.99.6</ecNumber>
        </recommendedName>
    </domain>
</protein>
<evidence type="ECO:0000256" key="13">
    <source>
        <dbReference type="ARBA" id="ARBA00023268"/>
    </source>
</evidence>
<dbReference type="Proteomes" id="UP000640333">
    <property type="component" value="Unassembled WGS sequence"/>
</dbReference>
<feature type="binding site" evidence="17">
    <location>
        <position position="268"/>
    </location>
    <ligand>
        <name>(6S)-NADPHX</name>
        <dbReference type="ChEBI" id="CHEBI:64076"/>
    </ligand>
</feature>
<dbReference type="Gene3D" id="3.40.1190.20">
    <property type="match status" value="1"/>
</dbReference>